<dbReference type="SUPFAM" id="SSF109755">
    <property type="entry name" value="PhoU-like"/>
    <property type="match status" value="1"/>
</dbReference>
<dbReference type="Proteomes" id="UP000295221">
    <property type="component" value="Unassembled WGS sequence"/>
</dbReference>
<evidence type="ECO:0000256" key="2">
    <source>
        <dbReference type="ARBA" id="ARBA00022475"/>
    </source>
</evidence>
<keyword evidence="3 7" id="KW-0812">Transmembrane</keyword>
<dbReference type="InterPro" id="IPR038078">
    <property type="entry name" value="PhoU-like_sf"/>
</dbReference>
<feature type="transmembrane region" description="Helical" evidence="7">
    <location>
        <begin position="138"/>
        <end position="155"/>
    </location>
</feature>
<organism evidence="8 9">
    <name type="scientific">Natronoflexus pectinivorans</name>
    <dbReference type="NCBI Taxonomy" id="682526"/>
    <lineage>
        <taxon>Bacteria</taxon>
        <taxon>Pseudomonadati</taxon>
        <taxon>Bacteroidota</taxon>
        <taxon>Bacteroidia</taxon>
        <taxon>Marinilabiliales</taxon>
        <taxon>Marinilabiliaceae</taxon>
        <taxon>Natronoflexus</taxon>
    </lineage>
</organism>
<evidence type="ECO:0000313" key="9">
    <source>
        <dbReference type="Proteomes" id="UP000295221"/>
    </source>
</evidence>
<comment type="subcellular location">
    <subcellularLocation>
        <location evidence="1">Cell membrane</location>
        <topology evidence="1">Multi-pass membrane protein</topology>
    </subcellularLocation>
</comment>
<evidence type="ECO:0000256" key="6">
    <source>
        <dbReference type="SAM" id="Coils"/>
    </source>
</evidence>
<dbReference type="InterPro" id="IPR004633">
    <property type="entry name" value="NaPi_cotrn-rel/YqeW-like"/>
</dbReference>
<feature type="transmembrane region" description="Helical" evidence="7">
    <location>
        <begin position="87"/>
        <end position="109"/>
    </location>
</feature>
<sequence length="568" mass="63530">MNYTLFDFLTLVGSLGMFLYGMKMMSESLQRVAGSKMRSILSAMTSNRFFGLLTGIFVTVVVQSSTATTVMLVGFVNAGLITLKESIGVIMGANIGTTFTGWMISVFGFKFQISDYSLPMIAIGIPLIFSKAMVRRSWGEFLVGFALLFLGLDFMKDSVPNIRENPEIMAFVEGFSDLGFGSVLIFLLIGTLLTVVIQSSSATMALTFVMISQGWIEFQFAAAMVLGENIGTTITANIAASVGNISAKRAARVHFIINVLGIFWMLLVFNSFADAILRFVTSPGGMGMDSAAAVPTALALFHTVFNVLNVSIFIWFTPLLQKIVVKLVPQKDKDSEEEFRLKYITTGMLSTPELSLLQAKKEVQFFAKHSTKMFGFFRKMLKEPTDKKYNKLLTKVQKYEGICDNVEVEITNYLSQISQYKMSVNGQQRMRSMLKLVGDLESIGDCNFNLARSVNRMREKKITFNEEAMQKLELMFNLVEESLEIMRENLDKDESNINLGKAMQVEEQINNYRNQLKAEHLDNLSKEVYSYEAGILFNDIFSECEKLGDYAINVSEALTESAAKRAKK</sequence>
<dbReference type="AlphaFoldDB" id="A0A4R2GPZ3"/>
<keyword evidence="5 7" id="KW-0472">Membrane</keyword>
<dbReference type="GO" id="GO:0005436">
    <property type="term" value="F:sodium:phosphate symporter activity"/>
    <property type="evidence" value="ECO:0007669"/>
    <property type="project" value="InterPro"/>
</dbReference>
<dbReference type="NCBIfam" id="TIGR00704">
    <property type="entry name" value="NaPi_cotrn_rel"/>
    <property type="match status" value="1"/>
</dbReference>
<comment type="caution">
    <text evidence="8">The sequence shown here is derived from an EMBL/GenBank/DDBJ whole genome shotgun (WGS) entry which is preliminary data.</text>
</comment>
<dbReference type="Gene3D" id="1.20.58.220">
    <property type="entry name" value="Phosphate transport system protein phou homolog 2, domain 2"/>
    <property type="match status" value="1"/>
</dbReference>
<evidence type="ECO:0000256" key="4">
    <source>
        <dbReference type="ARBA" id="ARBA00022989"/>
    </source>
</evidence>
<dbReference type="RefSeq" id="WP_132431544.1">
    <property type="nucleotide sequence ID" value="NZ_SLWK01000001.1"/>
</dbReference>
<feature type="transmembrane region" description="Helical" evidence="7">
    <location>
        <begin position="47"/>
        <end position="75"/>
    </location>
</feature>
<dbReference type="OrthoDB" id="9763003at2"/>
<dbReference type="InterPro" id="IPR003841">
    <property type="entry name" value="Na/Pi_transpt"/>
</dbReference>
<feature type="transmembrane region" description="Helical" evidence="7">
    <location>
        <begin position="255"/>
        <end position="273"/>
    </location>
</feature>
<feature type="transmembrane region" description="Helical" evidence="7">
    <location>
        <begin position="293"/>
        <end position="316"/>
    </location>
</feature>
<dbReference type="Pfam" id="PF02690">
    <property type="entry name" value="Na_Pi_cotrans"/>
    <property type="match status" value="2"/>
</dbReference>
<evidence type="ECO:0000256" key="1">
    <source>
        <dbReference type="ARBA" id="ARBA00004651"/>
    </source>
</evidence>
<dbReference type="GO" id="GO:0044341">
    <property type="term" value="P:sodium-dependent phosphate transport"/>
    <property type="evidence" value="ECO:0007669"/>
    <property type="project" value="InterPro"/>
</dbReference>
<name>A0A4R2GPZ3_9BACT</name>
<feature type="transmembrane region" description="Helical" evidence="7">
    <location>
        <begin position="175"/>
        <end position="198"/>
    </location>
</feature>
<protein>
    <submittedName>
        <fullName evidence="8">Phosphate:Na+ symporter</fullName>
    </submittedName>
</protein>
<gene>
    <name evidence="8" type="ORF">EV194_101411</name>
</gene>
<keyword evidence="6" id="KW-0175">Coiled coil</keyword>
<evidence type="ECO:0000256" key="3">
    <source>
        <dbReference type="ARBA" id="ARBA00022692"/>
    </source>
</evidence>
<accession>A0A4R2GPZ3</accession>
<dbReference type="GO" id="GO:0005886">
    <property type="term" value="C:plasma membrane"/>
    <property type="evidence" value="ECO:0007669"/>
    <property type="project" value="UniProtKB-SubCell"/>
</dbReference>
<keyword evidence="9" id="KW-1185">Reference proteome</keyword>
<keyword evidence="2" id="KW-1003">Cell membrane</keyword>
<reference evidence="8 9" key="1">
    <citation type="submission" date="2019-03" db="EMBL/GenBank/DDBJ databases">
        <title>Genomic Encyclopedia of Type Strains, Phase IV (KMG-IV): sequencing the most valuable type-strain genomes for metagenomic binning, comparative biology and taxonomic classification.</title>
        <authorList>
            <person name="Goeker M."/>
        </authorList>
    </citation>
    <scope>NUCLEOTIDE SEQUENCE [LARGE SCALE GENOMIC DNA]</scope>
    <source>
        <strain evidence="8 9">DSM 24179</strain>
    </source>
</reference>
<feature type="coiled-coil region" evidence="6">
    <location>
        <begin position="469"/>
        <end position="522"/>
    </location>
</feature>
<keyword evidence="4 7" id="KW-1133">Transmembrane helix</keyword>
<feature type="transmembrane region" description="Helical" evidence="7">
    <location>
        <begin position="6"/>
        <end position="26"/>
    </location>
</feature>
<dbReference type="NCBIfam" id="NF037997">
    <property type="entry name" value="Na_Pi_symport"/>
    <property type="match status" value="1"/>
</dbReference>
<dbReference type="PANTHER" id="PTHR10010">
    <property type="entry name" value="SOLUTE CARRIER FAMILY 34 SODIUM PHOSPHATE , MEMBER 2-RELATED"/>
    <property type="match status" value="1"/>
</dbReference>
<dbReference type="PANTHER" id="PTHR10010:SF46">
    <property type="entry name" value="SODIUM-DEPENDENT PHOSPHATE TRANSPORT PROTEIN 2B"/>
    <property type="match status" value="1"/>
</dbReference>
<dbReference type="EMBL" id="SLWK01000001">
    <property type="protein sequence ID" value="TCO10779.1"/>
    <property type="molecule type" value="Genomic_DNA"/>
</dbReference>
<evidence type="ECO:0000256" key="5">
    <source>
        <dbReference type="ARBA" id="ARBA00023136"/>
    </source>
</evidence>
<proteinExistence type="predicted"/>
<evidence type="ECO:0000256" key="7">
    <source>
        <dbReference type="SAM" id="Phobius"/>
    </source>
</evidence>
<evidence type="ECO:0000313" key="8">
    <source>
        <dbReference type="EMBL" id="TCO10779.1"/>
    </source>
</evidence>